<dbReference type="GO" id="GO:0009307">
    <property type="term" value="P:DNA restriction-modification system"/>
    <property type="evidence" value="ECO:0007669"/>
    <property type="project" value="InterPro"/>
</dbReference>
<gene>
    <name evidence="1" type="ORF">D7U36_09080</name>
    <name evidence="2" type="ORF">PROPAUS_1551</name>
</gene>
<dbReference type="InterPro" id="IPR015278">
    <property type="entry name" value="BglII-like"/>
</dbReference>
<dbReference type="GO" id="GO:0009036">
    <property type="term" value="F:type II site-specific deoxyribonuclease activity"/>
    <property type="evidence" value="ECO:0007669"/>
    <property type="project" value="UniProtKB-EC"/>
</dbReference>
<dbReference type="EC" id="3.1.21.4" evidence="2"/>
<keyword evidence="2" id="KW-0378">Hydrolase</keyword>
<sequence>MREQPVPEIADTVLPGVVAAPTIADLPTGYTYGVTRYADVILANAFPTLFAEIVHSLSIYEIDFQAEIIQRGGSRAPHTKRFDESLYAQGWNKHNVTIEKRIDNQPIFKTPTHEIDVFKLDEGSWYPGVAVEMEWNNKDPFYHRDLNNFSGLHNEGVIAVGVIVTRGPKAAGQARSRRRRRPLPEIRLRSLNHSLGQARADRQSRWRRAVLPFPDRHRRRACHQLAATPELIHKAAHDDSYSQIPASRLCSPPSCVKIY</sequence>
<accession>A0A383S7U3</accession>
<dbReference type="RefSeq" id="WP_119161974.1">
    <property type="nucleotide sequence ID" value="NZ_LR134442.1"/>
</dbReference>
<organism evidence="2 3">
    <name type="scientific">Propionibacterium australiense</name>
    <dbReference type="NCBI Taxonomy" id="119981"/>
    <lineage>
        <taxon>Bacteria</taxon>
        <taxon>Bacillati</taxon>
        <taxon>Actinomycetota</taxon>
        <taxon>Actinomycetes</taxon>
        <taxon>Propionibacteriales</taxon>
        <taxon>Propionibacteriaceae</taxon>
        <taxon>Propionibacterium</taxon>
    </lineage>
</organism>
<evidence type="ECO:0000313" key="1">
    <source>
        <dbReference type="EMBL" id="RLP08586.1"/>
    </source>
</evidence>
<dbReference type="EMBL" id="RCIW01000013">
    <property type="protein sequence ID" value="RLP08586.1"/>
    <property type="molecule type" value="Genomic_DNA"/>
</dbReference>
<dbReference type="OrthoDB" id="1956808at2"/>
<reference evidence="1 4" key="3">
    <citation type="submission" date="2018-10" db="EMBL/GenBank/DDBJ databases">
        <title>Propionibacterium australiense Genome Sequencing and Assembly.</title>
        <authorList>
            <person name="Bernier A.-M."/>
            <person name="Bernard K."/>
        </authorList>
    </citation>
    <scope>NUCLEOTIDE SEQUENCE [LARGE SCALE GENOMIC DNA]</scope>
    <source>
        <strain evidence="1 4">NML98A078</strain>
    </source>
</reference>
<dbReference type="AlphaFoldDB" id="A0A383S7U3"/>
<dbReference type="Pfam" id="PF09195">
    <property type="entry name" value="Endonuc-BglII"/>
    <property type="match status" value="1"/>
</dbReference>
<name>A0A383S7U3_9ACTN</name>
<evidence type="ECO:0000313" key="2">
    <source>
        <dbReference type="EMBL" id="SYZ33632.1"/>
    </source>
</evidence>
<dbReference type="REBASE" id="299106">
    <property type="entry name" value="Pau078ORF9075P"/>
</dbReference>
<dbReference type="InterPro" id="IPR011335">
    <property type="entry name" value="Restrct_endonuc-II-like"/>
</dbReference>
<dbReference type="Proteomes" id="UP000279336">
    <property type="component" value="Unassembled WGS sequence"/>
</dbReference>
<keyword evidence="3" id="KW-1185">Reference proteome</keyword>
<dbReference type="REBASE" id="289377">
    <property type="entry name" value="Pau13651IP"/>
</dbReference>
<evidence type="ECO:0000313" key="3">
    <source>
        <dbReference type="Proteomes" id="UP000263928"/>
    </source>
</evidence>
<dbReference type="SUPFAM" id="SSF52980">
    <property type="entry name" value="Restriction endonuclease-like"/>
    <property type="match status" value="1"/>
</dbReference>
<protein>
    <submittedName>
        <fullName evidence="2">Type II site-specific deoxyribonuclease</fullName>
        <ecNumber evidence="2">3.1.21.4</ecNumber>
    </submittedName>
</protein>
<proteinExistence type="predicted"/>
<reference evidence="2" key="2">
    <citation type="submission" date="2018-08" db="EMBL/GenBank/DDBJ databases">
        <authorList>
            <person name="Ferrada E.E."/>
            <person name="Latorre B.A."/>
        </authorList>
    </citation>
    <scope>NUCLEOTIDE SEQUENCE [LARGE SCALE GENOMIC DNA]</scope>
    <source>
        <strain evidence="2">Propionibacterium_australiense1</strain>
    </source>
</reference>
<reference evidence="3" key="1">
    <citation type="submission" date="2018-08" db="EMBL/GenBank/DDBJ databases">
        <authorList>
            <person name="Hornung B."/>
        </authorList>
    </citation>
    <scope>NUCLEOTIDE SEQUENCE [LARGE SCALE GENOMIC DNA]</scope>
</reference>
<dbReference type="Proteomes" id="UP000263928">
    <property type="component" value="Unassembled WGS sequence"/>
</dbReference>
<evidence type="ECO:0000313" key="4">
    <source>
        <dbReference type="Proteomes" id="UP000279336"/>
    </source>
</evidence>
<dbReference type="EMBL" id="UNQJ01000010">
    <property type="protein sequence ID" value="SYZ33632.1"/>
    <property type="molecule type" value="Genomic_DNA"/>
</dbReference>